<feature type="transmembrane region" description="Helical" evidence="8">
    <location>
        <begin position="512"/>
        <end position="530"/>
    </location>
</feature>
<evidence type="ECO:0000259" key="9">
    <source>
        <dbReference type="PROSITE" id="PS50850"/>
    </source>
</evidence>
<feature type="transmembrane region" description="Helical" evidence="8">
    <location>
        <begin position="162"/>
        <end position="185"/>
    </location>
</feature>
<reference evidence="10" key="1">
    <citation type="submission" date="2023-10" db="EMBL/GenBank/DDBJ databases">
        <title>Genome assembly of Pristionchus species.</title>
        <authorList>
            <person name="Yoshida K."/>
            <person name="Sommer R.J."/>
        </authorList>
    </citation>
    <scope>NUCLEOTIDE SEQUENCE</scope>
    <source>
        <strain evidence="10">RS0144</strain>
    </source>
</reference>
<feature type="transmembrane region" description="Helical" evidence="8">
    <location>
        <begin position="291"/>
        <end position="311"/>
    </location>
</feature>
<organism evidence="10 11">
    <name type="scientific">Pristionchus entomophagus</name>
    <dbReference type="NCBI Taxonomy" id="358040"/>
    <lineage>
        <taxon>Eukaryota</taxon>
        <taxon>Metazoa</taxon>
        <taxon>Ecdysozoa</taxon>
        <taxon>Nematoda</taxon>
        <taxon>Chromadorea</taxon>
        <taxon>Rhabditida</taxon>
        <taxon>Rhabditina</taxon>
        <taxon>Diplogasteromorpha</taxon>
        <taxon>Diplogasteroidea</taxon>
        <taxon>Neodiplogasteridae</taxon>
        <taxon>Pristionchus</taxon>
    </lineage>
</organism>
<feature type="transmembrane region" description="Helical" evidence="8">
    <location>
        <begin position="443"/>
        <end position="467"/>
    </location>
</feature>
<evidence type="ECO:0000256" key="3">
    <source>
        <dbReference type="ARBA" id="ARBA00022448"/>
    </source>
</evidence>
<dbReference type="PANTHER" id="PTHR48020:SF12">
    <property type="entry name" value="PROTON MYO-INOSITOL COTRANSPORTER"/>
    <property type="match status" value="1"/>
</dbReference>
<evidence type="ECO:0000256" key="2">
    <source>
        <dbReference type="ARBA" id="ARBA00010992"/>
    </source>
</evidence>
<dbReference type="InterPro" id="IPR036259">
    <property type="entry name" value="MFS_trans_sf"/>
</dbReference>
<dbReference type="Pfam" id="PF00083">
    <property type="entry name" value="Sugar_tr"/>
    <property type="match status" value="2"/>
</dbReference>
<protein>
    <recommendedName>
        <fullName evidence="9">Major facilitator superfamily (MFS) profile domain-containing protein</fullName>
    </recommendedName>
</protein>
<feature type="transmembrane region" description="Helical" evidence="8">
    <location>
        <begin position="255"/>
        <end position="279"/>
    </location>
</feature>
<keyword evidence="6 8" id="KW-0472">Membrane</keyword>
<evidence type="ECO:0000256" key="6">
    <source>
        <dbReference type="ARBA" id="ARBA00023136"/>
    </source>
</evidence>
<evidence type="ECO:0000256" key="1">
    <source>
        <dbReference type="ARBA" id="ARBA00004141"/>
    </source>
</evidence>
<feature type="non-terminal residue" evidence="10">
    <location>
        <position position="1"/>
    </location>
</feature>
<keyword evidence="11" id="KW-1185">Reference proteome</keyword>
<dbReference type="PROSITE" id="PS50850">
    <property type="entry name" value="MFS"/>
    <property type="match status" value="1"/>
</dbReference>
<dbReference type="InterPro" id="IPR020846">
    <property type="entry name" value="MFS_dom"/>
</dbReference>
<feature type="region of interest" description="Disordered" evidence="7">
    <location>
        <begin position="549"/>
        <end position="568"/>
    </location>
</feature>
<feature type="transmembrane region" description="Helical" evidence="8">
    <location>
        <begin position="323"/>
        <end position="345"/>
    </location>
</feature>
<dbReference type="InterPro" id="IPR003663">
    <property type="entry name" value="Sugar/inositol_transpt"/>
</dbReference>
<gene>
    <name evidence="10" type="ORF">PENTCL1PPCAC_1091</name>
</gene>
<dbReference type="Gene3D" id="1.20.1250.20">
    <property type="entry name" value="MFS general substrate transporter like domains"/>
    <property type="match status" value="2"/>
</dbReference>
<dbReference type="SUPFAM" id="SSF103473">
    <property type="entry name" value="MFS general substrate transporter"/>
    <property type="match status" value="1"/>
</dbReference>
<feature type="transmembrane region" description="Helical" evidence="8">
    <location>
        <begin position="74"/>
        <end position="93"/>
    </location>
</feature>
<dbReference type="AlphaFoldDB" id="A0AAV5S7L3"/>
<dbReference type="PRINTS" id="PR00171">
    <property type="entry name" value="SUGRTRNSPORT"/>
</dbReference>
<feature type="transmembrane region" description="Helical" evidence="8">
    <location>
        <begin position="99"/>
        <end position="120"/>
    </location>
</feature>
<dbReference type="PANTHER" id="PTHR48020">
    <property type="entry name" value="PROTON MYO-INOSITOL COTRANSPORTER"/>
    <property type="match status" value="1"/>
</dbReference>
<dbReference type="PROSITE" id="PS00216">
    <property type="entry name" value="SUGAR_TRANSPORT_1"/>
    <property type="match status" value="1"/>
</dbReference>
<dbReference type="GO" id="GO:0005366">
    <property type="term" value="F:myo-inositol:proton symporter activity"/>
    <property type="evidence" value="ECO:0007669"/>
    <property type="project" value="TreeGrafter"/>
</dbReference>
<accession>A0AAV5S7L3</accession>
<comment type="caution">
    <text evidence="10">The sequence shown here is derived from an EMBL/GenBank/DDBJ whole genome shotgun (WGS) entry which is preliminary data.</text>
</comment>
<comment type="similarity">
    <text evidence="2">Belongs to the major facilitator superfamily. Sugar transporter (TC 2.A.1.1) family.</text>
</comment>
<dbReference type="InterPro" id="IPR005829">
    <property type="entry name" value="Sugar_transporter_CS"/>
</dbReference>
<feature type="transmembrane region" description="Helical" evidence="8">
    <location>
        <begin position="479"/>
        <end position="500"/>
    </location>
</feature>
<feature type="domain" description="Major facilitator superfamily (MFS) profile" evidence="9">
    <location>
        <begin position="5"/>
        <end position="534"/>
    </location>
</feature>
<feature type="transmembrane region" description="Helical" evidence="8">
    <location>
        <begin position="132"/>
        <end position="156"/>
    </location>
</feature>
<feature type="transmembrane region" description="Helical" evidence="8">
    <location>
        <begin position="41"/>
        <end position="62"/>
    </location>
</feature>
<dbReference type="PROSITE" id="PS00217">
    <property type="entry name" value="SUGAR_TRANSPORT_2"/>
    <property type="match status" value="1"/>
</dbReference>
<dbReference type="InterPro" id="IPR050814">
    <property type="entry name" value="Myo-inositol_Transporter"/>
</dbReference>
<evidence type="ECO:0000256" key="7">
    <source>
        <dbReference type="SAM" id="MobiDB-lite"/>
    </source>
</evidence>
<evidence type="ECO:0000256" key="4">
    <source>
        <dbReference type="ARBA" id="ARBA00022692"/>
    </source>
</evidence>
<comment type="subcellular location">
    <subcellularLocation>
        <location evidence="1">Membrane</location>
        <topology evidence="1">Multi-pass membrane protein</topology>
    </subcellularLocation>
</comment>
<evidence type="ECO:0000256" key="8">
    <source>
        <dbReference type="SAM" id="Phobius"/>
    </source>
</evidence>
<evidence type="ECO:0000256" key="5">
    <source>
        <dbReference type="ARBA" id="ARBA00022989"/>
    </source>
</evidence>
<dbReference type="Proteomes" id="UP001432027">
    <property type="component" value="Unassembled WGS sequence"/>
</dbReference>
<keyword evidence="4 8" id="KW-0812">Transmembrane</keyword>
<dbReference type="GO" id="GO:0016324">
    <property type="term" value="C:apical plasma membrane"/>
    <property type="evidence" value="ECO:0007669"/>
    <property type="project" value="TreeGrafter"/>
</dbReference>
<name>A0AAV5S7L3_9BILA</name>
<sequence>YVVLLTMLACIGGLLFGYDTGVTSSVMLFLPENPGMKPLSNFWQELIVSITPGLAVVGSLVAGKTSDMFGRRPVNLVASGVFFVGAIVCAVAPERWSLLVGRALLGVAIGLSSTVIPVYIGESTPAYLRGTLVSLYMVMIWVGFVTANLVCAGFAHVDPVNLGWRLMFGFSAIPAAIQLVGFLFLKDTPRYLFISGQKELCESVLSKIYGGHPDWVEYDLAEIADATEMENAAKKEYEEISIISRILKTPHVMRALFVGCSLQAFQQLVGINTIMYYTSKIIKSAGIEDKITIIWITCGISIIESIATLVPMKLIERMGRRPILLFSIVGIIITLCMLGGSFILINKDSTKIDHSFDMEGINSTEGVSHLHLCMQKSNCDSCVTASECGFCFPTGDETVGQCLPLNEFDHTRSTTGFCQSGQTLFNNTTPYVMKTSCQTSYSYVPIIVIVLYLVMFSFGMAPMPWVINAEIYPLWARSTCVSLSTASNWIFNLLISLTFLTLSEAITKYGTFFLYAGFAVVSLFVFYFFLPETKGMPIEEIENLFKTAREKELSSTPPTLELEQSDKE</sequence>
<evidence type="ECO:0000313" key="10">
    <source>
        <dbReference type="EMBL" id="GMS78916.1"/>
    </source>
</evidence>
<keyword evidence="5 8" id="KW-1133">Transmembrane helix</keyword>
<feature type="non-terminal residue" evidence="10">
    <location>
        <position position="568"/>
    </location>
</feature>
<dbReference type="EMBL" id="BTSX01000001">
    <property type="protein sequence ID" value="GMS78916.1"/>
    <property type="molecule type" value="Genomic_DNA"/>
</dbReference>
<dbReference type="InterPro" id="IPR005828">
    <property type="entry name" value="MFS_sugar_transport-like"/>
</dbReference>
<proteinExistence type="inferred from homology"/>
<keyword evidence="3" id="KW-0813">Transport</keyword>
<evidence type="ECO:0000313" key="11">
    <source>
        <dbReference type="Proteomes" id="UP001432027"/>
    </source>
</evidence>